<feature type="compositionally biased region" description="Low complexity" evidence="1">
    <location>
        <begin position="103"/>
        <end position="127"/>
    </location>
</feature>
<dbReference type="Proteomes" id="UP000800041">
    <property type="component" value="Unassembled WGS sequence"/>
</dbReference>
<protein>
    <submittedName>
        <fullName evidence="2">Uncharacterized protein</fullName>
    </submittedName>
</protein>
<dbReference type="AlphaFoldDB" id="A0A6G1GVG2"/>
<name>A0A6G1GVG2_9PEZI</name>
<proteinExistence type="predicted"/>
<feature type="region of interest" description="Disordered" evidence="1">
    <location>
        <begin position="1"/>
        <end position="142"/>
    </location>
</feature>
<reference evidence="2" key="1">
    <citation type="journal article" date="2020" name="Stud. Mycol.">
        <title>101 Dothideomycetes genomes: a test case for predicting lifestyles and emergence of pathogens.</title>
        <authorList>
            <person name="Haridas S."/>
            <person name="Albert R."/>
            <person name="Binder M."/>
            <person name="Bloem J."/>
            <person name="Labutti K."/>
            <person name="Salamov A."/>
            <person name="Andreopoulos B."/>
            <person name="Baker S."/>
            <person name="Barry K."/>
            <person name="Bills G."/>
            <person name="Bluhm B."/>
            <person name="Cannon C."/>
            <person name="Castanera R."/>
            <person name="Culley D."/>
            <person name="Daum C."/>
            <person name="Ezra D."/>
            <person name="Gonzalez J."/>
            <person name="Henrissat B."/>
            <person name="Kuo A."/>
            <person name="Liang C."/>
            <person name="Lipzen A."/>
            <person name="Lutzoni F."/>
            <person name="Magnuson J."/>
            <person name="Mondo S."/>
            <person name="Nolan M."/>
            <person name="Ohm R."/>
            <person name="Pangilinan J."/>
            <person name="Park H.-J."/>
            <person name="Ramirez L."/>
            <person name="Alfaro M."/>
            <person name="Sun H."/>
            <person name="Tritt A."/>
            <person name="Yoshinaga Y."/>
            <person name="Zwiers L.-H."/>
            <person name="Turgeon B."/>
            <person name="Goodwin S."/>
            <person name="Spatafora J."/>
            <person name="Crous P."/>
            <person name="Grigoriev I."/>
        </authorList>
    </citation>
    <scope>NUCLEOTIDE SEQUENCE</scope>
    <source>
        <strain evidence="2">CBS 113979</strain>
    </source>
</reference>
<feature type="compositionally biased region" description="Polar residues" evidence="1">
    <location>
        <begin position="18"/>
        <end position="48"/>
    </location>
</feature>
<dbReference type="OrthoDB" id="5377039at2759"/>
<accession>A0A6G1GVG2</accession>
<feature type="compositionally biased region" description="Basic and acidic residues" evidence="1">
    <location>
        <begin position="67"/>
        <end position="76"/>
    </location>
</feature>
<dbReference type="EMBL" id="ML977166">
    <property type="protein sequence ID" value="KAF1984802.1"/>
    <property type="molecule type" value="Genomic_DNA"/>
</dbReference>
<sequence>MSDDDGDSVMTTPDDVETPSTPTNPTTVQGLSIHPSSELSPPNSQPSSMRGGGALRASGSNGSPTREINENGKRVLESTMRGGGNTVGTLTPSNELRPITNEASTSSTTNNASTASTGTTANGSSNGQAKTHKPSGYTWTVPEMEPGYTWRGKKNQEDMARATDNVVDKQSFIGRRYGDILSDRDTKMKD</sequence>
<evidence type="ECO:0000313" key="3">
    <source>
        <dbReference type="Proteomes" id="UP000800041"/>
    </source>
</evidence>
<gene>
    <name evidence="2" type="ORF">K402DRAFT_395493</name>
</gene>
<organism evidence="2 3">
    <name type="scientific">Aulographum hederae CBS 113979</name>
    <dbReference type="NCBI Taxonomy" id="1176131"/>
    <lineage>
        <taxon>Eukaryota</taxon>
        <taxon>Fungi</taxon>
        <taxon>Dikarya</taxon>
        <taxon>Ascomycota</taxon>
        <taxon>Pezizomycotina</taxon>
        <taxon>Dothideomycetes</taxon>
        <taxon>Pleosporomycetidae</taxon>
        <taxon>Aulographales</taxon>
        <taxon>Aulographaceae</taxon>
    </lineage>
</organism>
<evidence type="ECO:0000313" key="2">
    <source>
        <dbReference type="EMBL" id="KAF1984802.1"/>
    </source>
</evidence>
<keyword evidence="3" id="KW-1185">Reference proteome</keyword>
<evidence type="ECO:0000256" key="1">
    <source>
        <dbReference type="SAM" id="MobiDB-lite"/>
    </source>
</evidence>